<gene>
    <name evidence="1" type="ORF">J2W91_005431</name>
</gene>
<proteinExistence type="predicted"/>
<dbReference type="RefSeq" id="WP_310145484.1">
    <property type="nucleotide sequence ID" value="NZ_JAVDTR010000021.1"/>
</dbReference>
<dbReference type="EMBL" id="JAVDTR010000021">
    <property type="protein sequence ID" value="MDR6726906.1"/>
    <property type="molecule type" value="Genomic_DNA"/>
</dbReference>
<dbReference type="Proteomes" id="UP001254832">
    <property type="component" value="Unassembled WGS sequence"/>
</dbReference>
<dbReference type="SUPFAM" id="SSF48371">
    <property type="entry name" value="ARM repeat"/>
    <property type="match status" value="1"/>
</dbReference>
<dbReference type="InterPro" id="IPR016024">
    <property type="entry name" value="ARM-type_fold"/>
</dbReference>
<evidence type="ECO:0008006" key="3">
    <source>
        <dbReference type="Google" id="ProtNLM"/>
    </source>
</evidence>
<dbReference type="InterPro" id="IPR011989">
    <property type="entry name" value="ARM-like"/>
</dbReference>
<evidence type="ECO:0000313" key="2">
    <source>
        <dbReference type="Proteomes" id="UP001254832"/>
    </source>
</evidence>
<dbReference type="Gene3D" id="1.25.10.10">
    <property type="entry name" value="Leucine-rich Repeat Variant"/>
    <property type="match status" value="1"/>
</dbReference>
<evidence type="ECO:0000313" key="1">
    <source>
        <dbReference type="EMBL" id="MDR6726906.1"/>
    </source>
</evidence>
<sequence>MFIELFNRLSITLPIVLIEELETHYKKQKDQDYLLRLMEFEEVIEMAELLSEMKVYQDIIPLWTDDHSNYIGLKVQGACKYRINYIDHEETDVSPGFRSVRSFIAELEQHPSFYWDELKKDYPSDIEISDAEMDEDLRCIDELNKLISSNPLIDDDIRCQYIFSIMALTPKRNLDSLIPYLDDEDMYVQERACEILGFHRYLPARDKLIEVSTNGMHNGKLAAKRALARIREENQGAFYWSQDIKK</sequence>
<protein>
    <recommendedName>
        <fullName evidence="3">HEAT repeat domain-containing protein</fullName>
    </recommendedName>
</protein>
<dbReference type="AlphaFoldDB" id="A0AAP5LQ26"/>
<accession>A0AAP5LQ26</accession>
<organism evidence="1 2">
    <name type="scientific">Paenibacillus amylolyticus</name>
    <dbReference type="NCBI Taxonomy" id="1451"/>
    <lineage>
        <taxon>Bacteria</taxon>
        <taxon>Bacillati</taxon>
        <taxon>Bacillota</taxon>
        <taxon>Bacilli</taxon>
        <taxon>Bacillales</taxon>
        <taxon>Paenibacillaceae</taxon>
        <taxon>Paenibacillus</taxon>
    </lineage>
</organism>
<name>A0AAP5LQ26_PAEAM</name>
<comment type="caution">
    <text evidence="1">The sequence shown here is derived from an EMBL/GenBank/DDBJ whole genome shotgun (WGS) entry which is preliminary data.</text>
</comment>
<reference evidence="1" key="1">
    <citation type="submission" date="2023-07" db="EMBL/GenBank/DDBJ databases">
        <title>Sorghum-associated microbial communities from plants grown in Nebraska, USA.</title>
        <authorList>
            <person name="Schachtman D."/>
        </authorList>
    </citation>
    <scope>NUCLEOTIDE SEQUENCE</scope>
    <source>
        <strain evidence="1">BE80</strain>
    </source>
</reference>